<comment type="subcellular location">
    <subcellularLocation>
        <location evidence="1">Cell membrane</location>
        <topology evidence="1">Multi-pass membrane protein</topology>
    </subcellularLocation>
</comment>
<evidence type="ECO:0000256" key="3">
    <source>
        <dbReference type="ARBA" id="ARBA00022106"/>
    </source>
</evidence>
<keyword evidence="7 10" id="KW-1133">Transmembrane helix</keyword>
<feature type="transmembrane region" description="Helical" evidence="10">
    <location>
        <begin position="438"/>
        <end position="456"/>
    </location>
</feature>
<dbReference type="PANTHER" id="PTHR43823:SF3">
    <property type="entry name" value="MULTIDRUG EXPORT PROTEIN MEPA"/>
    <property type="match status" value="1"/>
</dbReference>
<dbReference type="PANTHER" id="PTHR43823">
    <property type="entry name" value="SPORULATION PROTEIN YKVU"/>
    <property type="match status" value="1"/>
</dbReference>
<feature type="transmembrane region" description="Helical" evidence="10">
    <location>
        <begin position="46"/>
        <end position="67"/>
    </location>
</feature>
<dbReference type="InterPro" id="IPR002528">
    <property type="entry name" value="MATE_fam"/>
</dbReference>
<comment type="similarity">
    <text evidence="2">Belongs to the multi antimicrobial extrusion (MATE) (TC 2.A.66.1) family. MepA subfamily.</text>
</comment>
<evidence type="ECO:0000256" key="2">
    <source>
        <dbReference type="ARBA" id="ARBA00008417"/>
    </source>
</evidence>
<dbReference type="GO" id="GO:0005886">
    <property type="term" value="C:plasma membrane"/>
    <property type="evidence" value="ECO:0007669"/>
    <property type="project" value="UniProtKB-SubCell"/>
</dbReference>
<evidence type="ECO:0000313" key="12">
    <source>
        <dbReference type="Proteomes" id="UP000006001"/>
    </source>
</evidence>
<feature type="transmembrane region" description="Helical" evidence="10">
    <location>
        <begin position="199"/>
        <end position="223"/>
    </location>
</feature>
<protein>
    <recommendedName>
        <fullName evidence="3">Multidrug export protein MepA</fullName>
    </recommendedName>
</protein>
<keyword evidence="9" id="KW-0046">Antibiotic resistance</keyword>
<dbReference type="STRING" id="649764.HMPREF0762_00938"/>
<feature type="transmembrane region" description="Helical" evidence="10">
    <location>
        <begin position="124"/>
        <end position="149"/>
    </location>
</feature>
<keyword evidence="6 10" id="KW-0812">Transmembrane</keyword>
<dbReference type="GO" id="GO:0046677">
    <property type="term" value="P:response to antibiotic"/>
    <property type="evidence" value="ECO:0007669"/>
    <property type="project" value="UniProtKB-KW"/>
</dbReference>
<dbReference type="AlphaFoldDB" id="D0WGI4"/>
<comment type="caution">
    <text evidence="11">The sequence shown here is derived from an EMBL/GenBank/DDBJ whole genome shotgun (WGS) entry which is preliminary data.</text>
</comment>
<accession>D0WGI4</accession>
<dbReference type="PIRSF" id="PIRSF006603">
    <property type="entry name" value="DinF"/>
    <property type="match status" value="1"/>
</dbReference>
<feature type="transmembrane region" description="Helical" evidence="10">
    <location>
        <begin position="360"/>
        <end position="387"/>
    </location>
</feature>
<dbReference type="GO" id="GO:0015297">
    <property type="term" value="F:antiporter activity"/>
    <property type="evidence" value="ECO:0007669"/>
    <property type="project" value="InterPro"/>
</dbReference>
<name>D0WGI4_SLAES</name>
<dbReference type="eggNOG" id="COG0534">
    <property type="taxonomic scope" value="Bacteria"/>
</dbReference>
<dbReference type="InterPro" id="IPR048279">
    <property type="entry name" value="MdtK-like"/>
</dbReference>
<dbReference type="GO" id="GO:0042910">
    <property type="term" value="F:xenobiotic transmembrane transporter activity"/>
    <property type="evidence" value="ECO:0007669"/>
    <property type="project" value="InterPro"/>
</dbReference>
<evidence type="ECO:0000256" key="4">
    <source>
        <dbReference type="ARBA" id="ARBA00022448"/>
    </source>
</evidence>
<keyword evidence="5" id="KW-1003">Cell membrane</keyword>
<dbReference type="NCBIfam" id="TIGR00797">
    <property type="entry name" value="matE"/>
    <property type="match status" value="1"/>
</dbReference>
<evidence type="ECO:0000256" key="7">
    <source>
        <dbReference type="ARBA" id="ARBA00022989"/>
    </source>
</evidence>
<evidence type="ECO:0000256" key="8">
    <source>
        <dbReference type="ARBA" id="ARBA00023136"/>
    </source>
</evidence>
<dbReference type="InterPro" id="IPR045070">
    <property type="entry name" value="MATE_MepA-like"/>
</dbReference>
<dbReference type="EMBL" id="ACUX02000006">
    <property type="protein sequence ID" value="EEZ61597.1"/>
    <property type="molecule type" value="Genomic_DNA"/>
</dbReference>
<feature type="transmembrane region" description="Helical" evidence="10">
    <location>
        <begin position="169"/>
        <end position="187"/>
    </location>
</feature>
<sequence>MRGLRLMAGLRCTGVEGAANHMAQRHDEHGEAARISRLGTGDIRALVVEFAVPAVAGMIVNGAYNLIDSVFLGNFAEDLALSAITVASPVMLITMALSIFVGAGGNALCALRLGEGRHEEAERVFGNTFVLGLVVAVALGALSLCPPVIEFLLDLSSATDETRPYARAFIQILCVGSVFQLVGAGLNNFIRTTGAPNRALWTMVIGAVGCTAFNALFVAGFGWGVHGSALATVAGTALSAASVLWYFLKTPDVPIRLRVRHFPLKAKIVGAILSLGAASFAVQAGAALVSFVTNYVLVTYGSADPIGADGALATIGVVSRVGMFVILPLVGMAIAVQPILGYNYGAKLWSRVRETFRTGVVGATATATVMWALLMVFAREIVVFFGIDSPELVDFTVRALRINLVLLPFIGFQIMGSNYFQATGQPAKSIVLSLSRQILFLVPAQVGLPLVMPLVFDGMTPLRSIFFSWPLSDFLAVFTVGIFVIVEMRRLNRRISAQEQEA</sequence>
<keyword evidence="4" id="KW-0813">Transport</keyword>
<feature type="transmembrane region" description="Helical" evidence="10">
    <location>
        <begin position="468"/>
        <end position="486"/>
    </location>
</feature>
<dbReference type="Proteomes" id="UP000006001">
    <property type="component" value="Unassembled WGS sequence"/>
</dbReference>
<evidence type="ECO:0000313" key="11">
    <source>
        <dbReference type="EMBL" id="EEZ61597.1"/>
    </source>
</evidence>
<dbReference type="InterPro" id="IPR051327">
    <property type="entry name" value="MATE_MepA_subfamily"/>
</dbReference>
<organism evidence="11 12">
    <name type="scientific">Slackia exigua (strain ATCC 700122 / DSM 15923 / CIP 105133 / JCM 11022 / KCTC 5966 / S-7)</name>
    <dbReference type="NCBI Taxonomy" id="649764"/>
    <lineage>
        <taxon>Bacteria</taxon>
        <taxon>Bacillati</taxon>
        <taxon>Actinomycetota</taxon>
        <taxon>Coriobacteriia</taxon>
        <taxon>Eggerthellales</taxon>
        <taxon>Eggerthellaceae</taxon>
        <taxon>Slackia</taxon>
    </lineage>
</organism>
<feature type="transmembrane region" description="Helical" evidence="10">
    <location>
        <begin position="399"/>
        <end position="417"/>
    </location>
</feature>
<keyword evidence="8 10" id="KW-0472">Membrane</keyword>
<gene>
    <name evidence="11" type="ORF">HMPREF0762_00938</name>
</gene>
<feature type="transmembrane region" description="Helical" evidence="10">
    <location>
        <begin position="268"/>
        <end position="297"/>
    </location>
</feature>
<feature type="transmembrane region" description="Helical" evidence="10">
    <location>
        <begin position="317"/>
        <end position="340"/>
    </location>
</feature>
<keyword evidence="12" id="KW-1185">Reference proteome</keyword>
<evidence type="ECO:0000256" key="5">
    <source>
        <dbReference type="ARBA" id="ARBA00022475"/>
    </source>
</evidence>
<feature type="transmembrane region" description="Helical" evidence="10">
    <location>
        <begin position="79"/>
        <end position="103"/>
    </location>
</feature>
<dbReference type="Pfam" id="PF01554">
    <property type="entry name" value="MatE"/>
    <property type="match status" value="2"/>
</dbReference>
<reference evidence="11" key="1">
    <citation type="submission" date="2009-10" db="EMBL/GenBank/DDBJ databases">
        <authorList>
            <person name="Weinstock G."/>
            <person name="Sodergren E."/>
            <person name="Clifton S."/>
            <person name="Fulton L."/>
            <person name="Fulton B."/>
            <person name="Courtney L."/>
            <person name="Fronick C."/>
            <person name="Harrison M."/>
            <person name="Strong C."/>
            <person name="Farmer C."/>
            <person name="Delahaunty K."/>
            <person name="Markovic C."/>
            <person name="Hall O."/>
            <person name="Minx P."/>
            <person name="Tomlinson C."/>
            <person name="Mitreva M."/>
            <person name="Nelson J."/>
            <person name="Hou S."/>
            <person name="Wollam A."/>
            <person name="Pepin K.H."/>
            <person name="Johnson M."/>
            <person name="Bhonagiri V."/>
            <person name="Nash W.E."/>
            <person name="Warren W."/>
            <person name="Chinwalla A."/>
            <person name="Mardis E.R."/>
            <person name="Wilson R.K."/>
        </authorList>
    </citation>
    <scope>NUCLEOTIDE SEQUENCE [LARGE SCALE GENOMIC DNA]</scope>
    <source>
        <strain evidence="11">ATCC 700122</strain>
    </source>
</reference>
<evidence type="ECO:0000256" key="10">
    <source>
        <dbReference type="SAM" id="Phobius"/>
    </source>
</evidence>
<feature type="transmembrane region" description="Helical" evidence="10">
    <location>
        <begin position="229"/>
        <end position="248"/>
    </location>
</feature>
<evidence type="ECO:0000256" key="6">
    <source>
        <dbReference type="ARBA" id="ARBA00022692"/>
    </source>
</evidence>
<evidence type="ECO:0000256" key="9">
    <source>
        <dbReference type="ARBA" id="ARBA00023251"/>
    </source>
</evidence>
<dbReference type="HOGENOM" id="CLU_012893_0_0_11"/>
<evidence type="ECO:0000256" key="1">
    <source>
        <dbReference type="ARBA" id="ARBA00004651"/>
    </source>
</evidence>
<dbReference type="CDD" id="cd13143">
    <property type="entry name" value="MATE_MepA_like"/>
    <property type="match status" value="1"/>
</dbReference>
<proteinExistence type="inferred from homology"/>